<dbReference type="GO" id="GO:1990961">
    <property type="term" value="P:xenobiotic detoxification by transmembrane export across the plasma membrane"/>
    <property type="evidence" value="ECO:0007669"/>
    <property type="project" value="InterPro"/>
</dbReference>
<organism evidence="7 8">
    <name type="scientific">Striga hermonthica</name>
    <name type="common">Purple witchweed</name>
    <name type="synonym">Buchnera hermonthica</name>
    <dbReference type="NCBI Taxonomy" id="68872"/>
    <lineage>
        <taxon>Eukaryota</taxon>
        <taxon>Viridiplantae</taxon>
        <taxon>Streptophyta</taxon>
        <taxon>Embryophyta</taxon>
        <taxon>Tracheophyta</taxon>
        <taxon>Spermatophyta</taxon>
        <taxon>Magnoliopsida</taxon>
        <taxon>eudicotyledons</taxon>
        <taxon>Gunneridae</taxon>
        <taxon>Pentapetalae</taxon>
        <taxon>asterids</taxon>
        <taxon>lamiids</taxon>
        <taxon>Lamiales</taxon>
        <taxon>Orobanchaceae</taxon>
        <taxon>Buchnereae</taxon>
        <taxon>Striga</taxon>
    </lineage>
</organism>
<dbReference type="NCBIfam" id="TIGR00797">
    <property type="entry name" value="matE"/>
    <property type="match status" value="1"/>
</dbReference>
<feature type="transmembrane region" description="Helical" evidence="6">
    <location>
        <begin position="167"/>
        <end position="188"/>
    </location>
</feature>
<proteinExistence type="inferred from homology"/>
<dbReference type="AlphaFoldDB" id="A0A9N7N2V5"/>
<dbReference type="GO" id="GO:0042910">
    <property type="term" value="F:xenobiotic transmembrane transporter activity"/>
    <property type="evidence" value="ECO:0007669"/>
    <property type="project" value="InterPro"/>
</dbReference>
<dbReference type="GO" id="GO:0015297">
    <property type="term" value="F:antiporter activity"/>
    <property type="evidence" value="ECO:0007669"/>
    <property type="project" value="InterPro"/>
</dbReference>
<dbReference type="InterPro" id="IPR045069">
    <property type="entry name" value="MATE_euk"/>
</dbReference>
<keyword evidence="5 6" id="KW-0472">Membrane</keyword>
<keyword evidence="4 6" id="KW-1133">Transmembrane helix</keyword>
<keyword evidence="3 6" id="KW-0812">Transmembrane</keyword>
<evidence type="ECO:0000313" key="8">
    <source>
        <dbReference type="Proteomes" id="UP001153555"/>
    </source>
</evidence>
<feature type="transmembrane region" description="Helical" evidence="6">
    <location>
        <begin position="134"/>
        <end position="155"/>
    </location>
</feature>
<feature type="transmembrane region" description="Helical" evidence="6">
    <location>
        <begin position="452"/>
        <end position="474"/>
    </location>
</feature>
<reference evidence="7" key="1">
    <citation type="submission" date="2019-12" db="EMBL/GenBank/DDBJ databases">
        <authorList>
            <person name="Scholes J."/>
        </authorList>
    </citation>
    <scope>NUCLEOTIDE SEQUENCE</scope>
</reference>
<dbReference type="EMBL" id="CACSLK010020742">
    <property type="protein sequence ID" value="CAA0821010.1"/>
    <property type="molecule type" value="Genomic_DNA"/>
</dbReference>
<evidence type="ECO:0000256" key="5">
    <source>
        <dbReference type="ARBA" id="ARBA00023136"/>
    </source>
</evidence>
<name>A0A9N7N2V5_STRHE</name>
<evidence type="ECO:0000256" key="6">
    <source>
        <dbReference type="RuleBase" id="RU004914"/>
    </source>
</evidence>
<dbReference type="PANTHER" id="PTHR11206">
    <property type="entry name" value="MULTIDRUG RESISTANCE PROTEIN"/>
    <property type="match status" value="1"/>
</dbReference>
<feature type="transmembrane region" description="Helical" evidence="6">
    <location>
        <begin position="60"/>
        <end position="80"/>
    </location>
</feature>
<dbReference type="OrthoDB" id="2126698at2759"/>
<dbReference type="Pfam" id="PF01554">
    <property type="entry name" value="MatE"/>
    <property type="match status" value="2"/>
</dbReference>
<gene>
    <name evidence="7" type="ORF">SHERM_19012</name>
</gene>
<dbReference type="InterPro" id="IPR002528">
    <property type="entry name" value="MATE_fam"/>
</dbReference>
<dbReference type="Proteomes" id="UP001153555">
    <property type="component" value="Unassembled WGS sequence"/>
</dbReference>
<feature type="transmembrane region" description="Helical" evidence="6">
    <location>
        <begin position="86"/>
        <end position="113"/>
    </location>
</feature>
<comment type="subcellular location">
    <subcellularLocation>
        <location evidence="1">Membrane</location>
        <topology evidence="1">Multi-pass membrane protein</topology>
    </subcellularLocation>
</comment>
<accession>A0A9N7N2V5</accession>
<dbReference type="CDD" id="cd13132">
    <property type="entry name" value="MATE_eukaryotic"/>
    <property type="match status" value="1"/>
</dbReference>
<evidence type="ECO:0000256" key="3">
    <source>
        <dbReference type="ARBA" id="ARBA00022692"/>
    </source>
</evidence>
<evidence type="ECO:0000256" key="4">
    <source>
        <dbReference type="ARBA" id="ARBA00022989"/>
    </source>
</evidence>
<protein>
    <recommendedName>
        <fullName evidence="6">Protein DETOXIFICATION</fullName>
    </recommendedName>
    <alternativeName>
        <fullName evidence="6">Multidrug and toxic compound extrusion protein</fullName>
    </alternativeName>
</protein>
<sequence>MSNRIENGETTSTVPLLEEYTPPANKVVGFEENEDDHTKGLPLRIWIETKKLWRVVGPAIFSRIASYSMFVITQAFAGHLGDLELAAMSIATNVIMGFDFGLMLGMASALETLCGQAYGAKKYYMLGVYLQRSWIVLSVCCLVMLPALIFASPIMKLVGQPADVADLSGEVALCFIPLHFSFAIQFPLQRFLQSQLKNSVIMWVNLAALGIHLLLSWLVVHRLQLGIIGTALTLNFSWWVVVLGLLLYTVCGGCPLTWTGFSREAFAGLWDFLKLSASSGVMLCLENWYYRILIVMTGNLKNAEIAVDALSICMSINGWEMMIPLAFFAGTGVRVANELGAGNGKGAKFATIVSVTESIAIGLIFWVIIIFSHNELALIYTSSQIVLQAVSKLSLLLAFTVLLNSVQPILSGVAVGSGWQSYVAYINLGCYYLIGLPLGVLMGWVFHQGVMGIWAGMIFGGTAVQTLVLAIITIRCDWEKEAAIATMHVKKWSETGNHT</sequence>
<feature type="transmembrane region" description="Helical" evidence="6">
    <location>
        <begin position="200"/>
        <end position="220"/>
    </location>
</feature>
<evidence type="ECO:0000256" key="2">
    <source>
        <dbReference type="ARBA" id="ARBA00010199"/>
    </source>
</evidence>
<comment type="caution">
    <text evidence="7">The sequence shown here is derived from an EMBL/GenBank/DDBJ whole genome shotgun (WGS) entry which is preliminary data.</text>
</comment>
<feature type="transmembrane region" description="Helical" evidence="6">
    <location>
        <begin position="349"/>
        <end position="373"/>
    </location>
</feature>
<dbReference type="GO" id="GO:0016020">
    <property type="term" value="C:membrane"/>
    <property type="evidence" value="ECO:0007669"/>
    <property type="project" value="UniProtKB-SubCell"/>
</dbReference>
<feature type="transmembrane region" description="Helical" evidence="6">
    <location>
        <begin position="422"/>
        <end position="446"/>
    </location>
</feature>
<evidence type="ECO:0000256" key="1">
    <source>
        <dbReference type="ARBA" id="ARBA00004141"/>
    </source>
</evidence>
<feature type="transmembrane region" description="Helical" evidence="6">
    <location>
        <begin position="236"/>
        <end position="258"/>
    </location>
</feature>
<feature type="transmembrane region" description="Helical" evidence="6">
    <location>
        <begin position="393"/>
        <end position="415"/>
    </location>
</feature>
<keyword evidence="8" id="KW-1185">Reference proteome</keyword>
<evidence type="ECO:0000313" key="7">
    <source>
        <dbReference type="EMBL" id="CAA0821010.1"/>
    </source>
</evidence>
<comment type="similarity">
    <text evidence="2 6">Belongs to the multi antimicrobial extrusion (MATE) (TC 2.A.66.1) family.</text>
</comment>